<dbReference type="EMBL" id="FMZH01000001">
    <property type="protein sequence ID" value="SDC26029.1"/>
    <property type="molecule type" value="Genomic_DNA"/>
</dbReference>
<accession>A0A1G6K4R6</accession>
<dbReference type="RefSeq" id="WP_090764417.1">
    <property type="nucleotide sequence ID" value="NZ_FMZH01000001.1"/>
</dbReference>
<dbReference type="STRING" id="390242.SAMN04488024_101658"/>
<evidence type="ECO:0000313" key="1">
    <source>
        <dbReference type="EMBL" id="SDC26029.1"/>
    </source>
</evidence>
<dbReference type="AlphaFoldDB" id="A0A1G6K4R6"/>
<dbReference type="Proteomes" id="UP000199455">
    <property type="component" value="Unassembled WGS sequence"/>
</dbReference>
<proteinExistence type="predicted"/>
<evidence type="ECO:0000313" key="2">
    <source>
        <dbReference type="Proteomes" id="UP000199455"/>
    </source>
</evidence>
<gene>
    <name evidence="1" type="ORF">SAMN04488024_101658</name>
</gene>
<name>A0A1G6K4R6_9SPHI</name>
<keyword evidence="2" id="KW-1185">Reference proteome</keyword>
<organism evidence="1 2">
    <name type="scientific">Pedobacter soli</name>
    <dbReference type="NCBI Taxonomy" id="390242"/>
    <lineage>
        <taxon>Bacteria</taxon>
        <taxon>Pseudomonadati</taxon>
        <taxon>Bacteroidota</taxon>
        <taxon>Sphingobacteriia</taxon>
        <taxon>Sphingobacteriales</taxon>
        <taxon>Sphingobacteriaceae</taxon>
        <taxon>Pedobacter</taxon>
    </lineage>
</organism>
<protein>
    <submittedName>
        <fullName evidence="1">Uncharacterized protein</fullName>
    </submittedName>
</protein>
<sequence length="62" mass="7023">MNKRIQQQLINFRKVLSQNRAGKLSHDVGTQGKEDSLSKAISTEKDGKIFMAELKNAKHKAR</sequence>
<reference evidence="2" key="1">
    <citation type="submission" date="2016-10" db="EMBL/GenBank/DDBJ databases">
        <authorList>
            <person name="Varghese N."/>
            <person name="Submissions S."/>
        </authorList>
    </citation>
    <scope>NUCLEOTIDE SEQUENCE [LARGE SCALE GENOMIC DNA]</scope>
    <source>
        <strain evidence="2">DSM 18609</strain>
    </source>
</reference>